<proteinExistence type="predicted"/>
<evidence type="ECO:0000313" key="9">
    <source>
        <dbReference type="EMBL" id="CAK1599472.1"/>
    </source>
</evidence>
<keyword evidence="4" id="KW-1015">Disulfide bond</keyword>
<dbReference type="InterPro" id="IPR036508">
    <property type="entry name" value="Chitin-bd_dom_sf"/>
</dbReference>
<dbReference type="InterPro" id="IPR002557">
    <property type="entry name" value="Chitin-bd_dom"/>
</dbReference>
<evidence type="ECO:0000256" key="4">
    <source>
        <dbReference type="ARBA" id="ARBA00023157"/>
    </source>
</evidence>
<feature type="domain" description="Chitin-binding type-2" evidence="8">
    <location>
        <begin position="153"/>
        <end position="221"/>
    </location>
</feature>
<dbReference type="GO" id="GO:0008061">
    <property type="term" value="F:chitin binding"/>
    <property type="evidence" value="ECO:0007669"/>
    <property type="project" value="UniProtKB-KW"/>
</dbReference>
<evidence type="ECO:0000256" key="1">
    <source>
        <dbReference type="ARBA" id="ARBA00022669"/>
    </source>
</evidence>
<keyword evidence="2 7" id="KW-0732">Signal</keyword>
<dbReference type="PROSITE" id="PS50940">
    <property type="entry name" value="CHIT_BIND_II"/>
    <property type="match status" value="3"/>
</dbReference>
<sequence>MYSRCLLVLAAALGVALAQESFKCPDDFGFYPHQVSCDKYWKCDNGVAELKTCGNGLAFDATDSKYLTENCDYLHNVDCGERTQLEPPISTPHCERLYGIFPDEKSCDVFWNCWNGEASRYQCSPGLAYDREARVCMWADQVPECRTEEVANGFSCHIPGESSVVGSFSRHAHPEDCRKYYICLEGSAREYGCPIGTVFKIGDTDGTGNCEDPEDVPGCEDYYGDLDLKTIRKNELLSGLPHDSQARNPQPNKQVKPRPTKEN</sequence>
<comment type="caution">
    <text evidence="9">The sequence shown here is derived from an EMBL/GenBank/DDBJ whole genome shotgun (WGS) entry which is preliminary data.</text>
</comment>
<evidence type="ECO:0000313" key="10">
    <source>
        <dbReference type="Proteomes" id="UP001314205"/>
    </source>
</evidence>
<dbReference type="Proteomes" id="UP001314205">
    <property type="component" value="Unassembled WGS sequence"/>
</dbReference>
<dbReference type="InterPro" id="IPR051940">
    <property type="entry name" value="Chitin_bind-dev_reg"/>
</dbReference>
<evidence type="ECO:0000256" key="6">
    <source>
        <dbReference type="SAM" id="MobiDB-lite"/>
    </source>
</evidence>
<dbReference type="SMART" id="SM00494">
    <property type="entry name" value="ChtBD2"/>
    <property type="match status" value="3"/>
</dbReference>
<accession>A0AAV1LZ56</accession>
<evidence type="ECO:0000259" key="8">
    <source>
        <dbReference type="PROSITE" id="PS50940"/>
    </source>
</evidence>
<dbReference type="GO" id="GO:0005576">
    <property type="term" value="C:extracellular region"/>
    <property type="evidence" value="ECO:0007669"/>
    <property type="project" value="InterPro"/>
</dbReference>
<feature type="domain" description="Chitin-binding type-2" evidence="8">
    <location>
        <begin position="21"/>
        <end position="81"/>
    </location>
</feature>
<dbReference type="Gene3D" id="2.170.140.10">
    <property type="entry name" value="Chitin binding domain"/>
    <property type="match status" value="3"/>
</dbReference>
<evidence type="ECO:0000256" key="7">
    <source>
        <dbReference type="SAM" id="SignalP"/>
    </source>
</evidence>
<gene>
    <name evidence="9" type="ORF">PARMNEM_LOCUS18348</name>
</gene>
<feature type="signal peptide" evidence="7">
    <location>
        <begin position="1"/>
        <end position="18"/>
    </location>
</feature>
<dbReference type="SUPFAM" id="SSF57625">
    <property type="entry name" value="Invertebrate chitin-binding proteins"/>
    <property type="match status" value="3"/>
</dbReference>
<dbReference type="FunFam" id="2.170.140.10:FF:000002">
    <property type="entry name" value="Gasp, isoform A"/>
    <property type="match status" value="1"/>
</dbReference>
<dbReference type="Pfam" id="PF01607">
    <property type="entry name" value="CBM_14"/>
    <property type="match status" value="3"/>
</dbReference>
<dbReference type="PANTHER" id="PTHR23301">
    <property type="entry name" value="CHITIN BINDING PERITROPHIN-A"/>
    <property type="match status" value="1"/>
</dbReference>
<evidence type="ECO:0000256" key="5">
    <source>
        <dbReference type="ARBA" id="ARBA00023180"/>
    </source>
</evidence>
<keyword evidence="5" id="KW-0325">Glycoprotein</keyword>
<keyword evidence="1" id="KW-0147">Chitin-binding</keyword>
<protein>
    <recommendedName>
        <fullName evidence="8">Chitin-binding type-2 domain-containing protein</fullName>
    </recommendedName>
</protein>
<name>A0AAV1LZ56_9NEOP</name>
<dbReference type="AlphaFoldDB" id="A0AAV1LZ56"/>
<keyword evidence="10" id="KW-1185">Reference proteome</keyword>
<dbReference type="PANTHER" id="PTHR23301:SF100">
    <property type="entry name" value="GASP, ISOFORM A"/>
    <property type="match status" value="1"/>
</dbReference>
<dbReference type="EMBL" id="CAVLGL010000115">
    <property type="protein sequence ID" value="CAK1599472.1"/>
    <property type="molecule type" value="Genomic_DNA"/>
</dbReference>
<organism evidence="9 10">
    <name type="scientific">Parnassius mnemosyne</name>
    <name type="common">clouded apollo</name>
    <dbReference type="NCBI Taxonomy" id="213953"/>
    <lineage>
        <taxon>Eukaryota</taxon>
        <taxon>Metazoa</taxon>
        <taxon>Ecdysozoa</taxon>
        <taxon>Arthropoda</taxon>
        <taxon>Hexapoda</taxon>
        <taxon>Insecta</taxon>
        <taxon>Pterygota</taxon>
        <taxon>Neoptera</taxon>
        <taxon>Endopterygota</taxon>
        <taxon>Lepidoptera</taxon>
        <taxon>Glossata</taxon>
        <taxon>Ditrysia</taxon>
        <taxon>Papilionoidea</taxon>
        <taxon>Papilionidae</taxon>
        <taxon>Parnassiinae</taxon>
        <taxon>Parnassini</taxon>
        <taxon>Parnassius</taxon>
        <taxon>Driopa</taxon>
    </lineage>
</organism>
<feature type="region of interest" description="Disordered" evidence="6">
    <location>
        <begin position="236"/>
        <end position="263"/>
    </location>
</feature>
<reference evidence="9 10" key="1">
    <citation type="submission" date="2023-11" db="EMBL/GenBank/DDBJ databases">
        <authorList>
            <person name="Hedman E."/>
            <person name="Englund M."/>
            <person name="Stromberg M."/>
            <person name="Nyberg Akerstrom W."/>
            <person name="Nylinder S."/>
            <person name="Jareborg N."/>
            <person name="Kallberg Y."/>
            <person name="Kronander E."/>
        </authorList>
    </citation>
    <scope>NUCLEOTIDE SEQUENCE [LARGE SCALE GENOMIC DNA]</scope>
</reference>
<evidence type="ECO:0000256" key="3">
    <source>
        <dbReference type="ARBA" id="ARBA00022737"/>
    </source>
</evidence>
<feature type="chain" id="PRO_5043684910" description="Chitin-binding type-2 domain-containing protein" evidence="7">
    <location>
        <begin position="19"/>
        <end position="263"/>
    </location>
</feature>
<keyword evidence="3" id="KW-0677">Repeat</keyword>
<feature type="domain" description="Chitin-binding type-2" evidence="8">
    <location>
        <begin position="91"/>
        <end position="147"/>
    </location>
</feature>
<evidence type="ECO:0000256" key="2">
    <source>
        <dbReference type="ARBA" id="ARBA00022729"/>
    </source>
</evidence>